<gene>
    <name evidence="20" type="ORF">QR680_013555</name>
</gene>
<dbReference type="CDD" id="cd07161">
    <property type="entry name" value="NR_DBD_EcR"/>
    <property type="match status" value="1"/>
</dbReference>
<dbReference type="Pfam" id="PF00104">
    <property type="entry name" value="Hormone_recep"/>
    <property type="match status" value="1"/>
</dbReference>
<feature type="domain" description="Nuclear receptor" evidence="18">
    <location>
        <begin position="820"/>
        <end position="895"/>
    </location>
</feature>
<dbReference type="PROSITE" id="PS51030">
    <property type="entry name" value="NUCLEAR_REC_DBD_2"/>
    <property type="match status" value="1"/>
</dbReference>
<evidence type="ECO:0000256" key="3">
    <source>
        <dbReference type="ARBA" id="ARBA00022676"/>
    </source>
</evidence>
<dbReference type="InterPro" id="IPR013088">
    <property type="entry name" value="Znf_NHR/GATA"/>
</dbReference>
<dbReference type="PRINTS" id="PR00047">
    <property type="entry name" value="STROIDFINGER"/>
</dbReference>
<feature type="region of interest" description="Disordered" evidence="16">
    <location>
        <begin position="661"/>
        <end position="687"/>
    </location>
</feature>
<evidence type="ECO:0000256" key="12">
    <source>
        <dbReference type="ARBA" id="ARBA00023136"/>
    </source>
</evidence>
<keyword evidence="3" id="KW-0328">Glycosyltransferase</keyword>
<dbReference type="Pfam" id="PF00105">
    <property type="entry name" value="zf-C4"/>
    <property type="match status" value="1"/>
</dbReference>
<evidence type="ECO:0000259" key="18">
    <source>
        <dbReference type="PROSITE" id="PS51030"/>
    </source>
</evidence>
<sequence>MAYRTEMGLYYSYYKTIANAPSFADGIRAIVHDNVTEYGHTINTLNRFNLYPEVILGAAYRVFKKVSESFKWRNEICYQVNRGYNLPPVNSCEGIGNQHYFYIDNVFFVAGTVLGTVFVLGVILGDGFLGGCLAVAAFMFNHGEATRVQWTPPLRESWAYPFILAQITLISYVLKNRLSGCFYTLTIALTTTTCMLFWQFSQFAFATQVACLYATYILDFIPFSTMATVIRAHALSFILSFVLLFGNEMLLTSMLLSSIVTVMILIFSDRLLSRITFRPLYVLLTGVLFLAGTLGIKLAIGHYLAIEDDAHIFEILRSKFTDFATFHTRLYTCAAEFDFIQMETVSKLSKTLLLPTALASLVLVAFLALNQELPNFLWRSSASRQKQFGEVIYNTLQLLCFSLMAVLIMRLKLFATPQLCVFAALVANSRFFAHSFVYFKVPSWLQKAAIIALIAGMTTTGVANIHKQLSISGEYSNPDQEALFEWIQTNTPKEAVFAGTMPVMANVKLSTERPIVNHPHYEHKALRDRTLKVYSMFSKKPLSDVHKTLSDMRVNFFIYQDGWCQPHHSRPECSYRSMWDLQDPENKGRESLCDVISNALRTKKFEPLLPFSVVYNAHNYVVFKYAGICSDWSVAEMTVWIVVSLILSIITLTGCAAKKELKKSPTPEDLERQKAEAKEKEREAYRREHGMSTATVTYHDLPPPAAPSWTPTPSINPLHHPNLVVARKWSSATHSIFTEPLHGGVAPQPPAMHFNPALEIKTEPGVSLWGNFLTHLPYPDPSPQIAESRSVKRRNFSSQNVRGVPTPCSSSAAPLGHQNEELCLVCGDKASGYHYNALTCEGCKGFFRRSITRKAVYYCKYGQRCDIDMYMRRKCQHCRLEKCMRIGMRPERLRSDSRVDLVVVPEEQCRLKRVAKLQRAGALPSPQLSPPDTVSSTGDTLASVSTETVVYPQISAESHELINRIVLLDQQFSLPSDEALMELSSPFDADQSSFQHLAELTILNLQLIHQFTQNLPGFATLNESDRRIIHKGCKTELLMLRAGRQYDSLDGTVVWGNETRNWRFTREMYRNAGIGAFTDCIFDFACSLSKMKLDQGEFTLLAAIAVFSDRPGLSDPKHVEELQEVYTAALQSYVELRRPSQRTFFPRLLLRIRDLKVFGPDQNDMTMHPSSSKSSTPHLFPSPSSF</sequence>
<keyword evidence="11" id="KW-0238">DNA-binding</keyword>
<comment type="caution">
    <text evidence="20">The sequence shown here is derived from an EMBL/GenBank/DDBJ whole genome shotgun (WGS) entry which is preliminary data.</text>
</comment>
<evidence type="ECO:0000256" key="2">
    <source>
        <dbReference type="ARBA" id="ARBA00008744"/>
    </source>
</evidence>
<accession>A0AA39I888</accession>
<dbReference type="SMART" id="SM00399">
    <property type="entry name" value="ZnF_C4"/>
    <property type="match status" value="1"/>
</dbReference>
<evidence type="ECO:0000259" key="19">
    <source>
        <dbReference type="PROSITE" id="PS51843"/>
    </source>
</evidence>
<evidence type="ECO:0000256" key="9">
    <source>
        <dbReference type="ARBA" id="ARBA00022989"/>
    </source>
</evidence>
<dbReference type="SUPFAM" id="SSF57716">
    <property type="entry name" value="Glucocorticoid receptor-like (DNA-binding domain)"/>
    <property type="match status" value="1"/>
</dbReference>
<dbReference type="InterPro" id="IPR000536">
    <property type="entry name" value="Nucl_hrmn_rcpt_lig-bd"/>
</dbReference>
<dbReference type="InterPro" id="IPR035500">
    <property type="entry name" value="NHR-like_dom_sf"/>
</dbReference>
<feature type="transmembrane region" description="Helical" evidence="17">
    <location>
        <begin position="181"/>
        <end position="198"/>
    </location>
</feature>
<comment type="subcellular location">
    <subcellularLocation>
        <location evidence="1">Membrane</location>
        <topology evidence="1">Multi-pass membrane protein</topology>
    </subcellularLocation>
</comment>
<feature type="region of interest" description="Disordered" evidence="16">
    <location>
        <begin position="1161"/>
        <end position="1186"/>
    </location>
</feature>
<dbReference type="GO" id="GO:0043565">
    <property type="term" value="F:sequence-specific DNA binding"/>
    <property type="evidence" value="ECO:0007669"/>
    <property type="project" value="InterPro"/>
</dbReference>
<keyword evidence="12 17" id="KW-0472">Membrane</keyword>
<dbReference type="Proteomes" id="UP001175271">
    <property type="component" value="Unassembled WGS sequence"/>
</dbReference>
<dbReference type="EMBL" id="JAUCMV010000002">
    <property type="protein sequence ID" value="KAK0418438.1"/>
    <property type="molecule type" value="Genomic_DNA"/>
</dbReference>
<dbReference type="SMART" id="SM00430">
    <property type="entry name" value="HOLI"/>
    <property type="match status" value="1"/>
</dbReference>
<evidence type="ECO:0000256" key="8">
    <source>
        <dbReference type="ARBA" id="ARBA00022833"/>
    </source>
</evidence>
<evidence type="ECO:0000313" key="20">
    <source>
        <dbReference type="EMBL" id="KAK0418438.1"/>
    </source>
</evidence>
<keyword evidence="4" id="KW-0808">Transferase</keyword>
<keyword evidence="10" id="KW-0805">Transcription regulation</keyword>
<evidence type="ECO:0000256" key="13">
    <source>
        <dbReference type="ARBA" id="ARBA00023163"/>
    </source>
</evidence>
<dbReference type="Gene3D" id="3.30.50.10">
    <property type="entry name" value="Erythroid Transcription Factor GATA-1, subunit A"/>
    <property type="match status" value="1"/>
</dbReference>
<feature type="transmembrane region" description="Helical" evidence="17">
    <location>
        <begin position="280"/>
        <end position="300"/>
    </location>
</feature>
<keyword evidence="21" id="KW-1185">Reference proteome</keyword>
<comment type="similarity">
    <text evidence="2">Belongs to the dpy-19 family.</text>
</comment>
<keyword evidence="9 17" id="KW-1133">Transmembrane helix</keyword>
<dbReference type="InterPro" id="IPR018732">
    <property type="entry name" value="Dpy-19/Dpy-19-like"/>
</dbReference>
<evidence type="ECO:0000313" key="21">
    <source>
        <dbReference type="Proteomes" id="UP001175271"/>
    </source>
</evidence>
<name>A0AA39I888_9BILA</name>
<keyword evidence="15" id="KW-0539">Nucleus</keyword>
<evidence type="ECO:0000256" key="6">
    <source>
        <dbReference type="ARBA" id="ARBA00022723"/>
    </source>
</evidence>
<dbReference type="InterPro" id="IPR001628">
    <property type="entry name" value="Znf_hrmn_rcpt"/>
</dbReference>
<dbReference type="CDD" id="cd20177">
    <property type="entry name" value="Dpy19"/>
    <property type="match status" value="1"/>
</dbReference>
<evidence type="ECO:0000256" key="15">
    <source>
        <dbReference type="ARBA" id="ARBA00023242"/>
    </source>
</evidence>
<dbReference type="PRINTS" id="PR00398">
    <property type="entry name" value="STRDHORMONER"/>
</dbReference>
<evidence type="ECO:0000256" key="5">
    <source>
        <dbReference type="ARBA" id="ARBA00022692"/>
    </source>
</evidence>
<feature type="transmembrane region" description="Helical" evidence="17">
    <location>
        <begin position="391"/>
        <end position="409"/>
    </location>
</feature>
<dbReference type="AlphaFoldDB" id="A0AA39I888"/>
<feature type="domain" description="NR LBD" evidence="19">
    <location>
        <begin position="957"/>
        <end position="1186"/>
    </location>
</feature>
<evidence type="ECO:0000256" key="11">
    <source>
        <dbReference type="ARBA" id="ARBA00023125"/>
    </source>
</evidence>
<organism evidence="20 21">
    <name type="scientific">Steinernema hermaphroditum</name>
    <dbReference type="NCBI Taxonomy" id="289476"/>
    <lineage>
        <taxon>Eukaryota</taxon>
        <taxon>Metazoa</taxon>
        <taxon>Ecdysozoa</taxon>
        <taxon>Nematoda</taxon>
        <taxon>Chromadorea</taxon>
        <taxon>Rhabditida</taxon>
        <taxon>Tylenchina</taxon>
        <taxon>Panagrolaimomorpha</taxon>
        <taxon>Strongyloidoidea</taxon>
        <taxon>Steinernematidae</taxon>
        <taxon>Steinernema</taxon>
    </lineage>
</organism>
<protein>
    <recommendedName>
        <fullName evidence="22">Nuclear receptor subfamily 1 group H member 1</fullName>
    </recommendedName>
</protein>
<dbReference type="PROSITE" id="PS51843">
    <property type="entry name" value="NR_LBD"/>
    <property type="match status" value="1"/>
</dbReference>
<evidence type="ECO:0000256" key="1">
    <source>
        <dbReference type="ARBA" id="ARBA00004141"/>
    </source>
</evidence>
<dbReference type="Pfam" id="PF10034">
    <property type="entry name" value="Dpy19"/>
    <property type="match status" value="1"/>
</dbReference>
<feature type="transmembrane region" description="Helical" evidence="17">
    <location>
        <begin position="106"/>
        <end position="138"/>
    </location>
</feature>
<keyword evidence="7" id="KW-0863">Zinc-finger</keyword>
<keyword evidence="8" id="KW-0862">Zinc</keyword>
<feature type="transmembrane region" description="Helical" evidence="17">
    <location>
        <begin position="251"/>
        <end position="268"/>
    </location>
</feature>
<evidence type="ECO:0008006" key="22">
    <source>
        <dbReference type="Google" id="ProtNLM"/>
    </source>
</evidence>
<dbReference type="InterPro" id="IPR047462">
    <property type="entry name" value="Dpy19"/>
</dbReference>
<dbReference type="GO" id="GO:0008270">
    <property type="term" value="F:zinc ion binding"/>
    <property type="evidence" value="ECO:0007669"/>
    <property type="project" value="UniProtKB-KW"/>
</dbReference>
<dbReference type="PROSITE" id="PS00031">
    <property type="entry name" value="NUCLEAR_REC_DBD_1"/>
    <property type="match status" value="1"/>
</dbReference>
<dbReference type="FunFam" id="3.30.50.10:FF:000031">
    <property type="entry name" value="Ecdysone receptor A1"/>
    <property type="match status" value="1"/>
</dbReference>
<keyword evidence="6" id="KW-0479">Metal-binding</keyword>
<evidence type="ECO:0000256" key="14">
    <source>
        <dbReference type="ARBA" id="ARBA00023170"/>
    </source>
</evidence>
<evidence type="ECO:0000256" key="4">
    <source>
        <dbReference type="ARBA" id="ARBA00022679"/>
    </source>
</evidence>
<reference evidence="20" key="1">
    <citation type="submission" date="2023-06" db="EMBL/GenBank/DDBJ databases">
        <title>Genomic analysis of the entomopathogenic nematode Steinernema hermaphroditum.</title>
        <authorList>
            <person name="Schwarz E.M."/>
            <person name="Heppert J.K."/>
            <person name="Baniya A."/>
            <person name="Schwartz H.T."/>
            <person name="Tan C.-H."/>
            <person name="Antoshechkin I."/>
            <person name="Sternberg P.W."/>
            <person name="Goodrich-Blair H."/>
            <person name="Dillman A.R."/>
        </authorList>
    </citation>
    <scope>NUCLEOTIDE SEQUENCE</scope>
    <source>
        <strain evidence="20">PS9179</strain>
        <tissue evidence="20">Whole animal</tissue>
    </source>
</reference>
<dbReference type="GO" id="GO:0005637">
    <property type="term" value="C:nuclear inner membrane"/>
    <property type="evidence" value="ECO:0007669"/>
    <property type="project" value="TreeGrafter"/>
</dbReference>
<keyword evidence="14" id="KW-0675">Receptor</keyword>
<evidence type="ECO:0000256" key="7">
    <source>
        <dbReference type="ARBA" id="ARBA00022771"/>
    </source>
</evidence>
<evidence type="ECO:0000256" key="16">
    <source>
        <dbReference type="SAM" id="MobiDB-lite"/>
    </source>
</evidence>
<dbReference type="GO" id="GO:0003700">
    <property type="term" value="F:DNA-binding transcription factor activity"/>
    <property type="evidence" value="ECO:0007669"/>
    <property type="project" value="InterPro"/>
</dbReference>
<evidence type="ECO:0000256" key="17">
    <source>
        <dbReference type="SAM" id="Phobius"/>
    </source>
</evidence>
<feature type="compositionally biased region" description="Polar residues" evidence="16">
    <location>
        <begin position="1163"/>
        <end position="1186"/>
    </location>
</feature>
<dbReference type="Gene3D" id="1.10.565.10">
    <property type="entry name" value="Retinoid X Receptor"/>
    <property type="match status" value="1"/>
</dbReference>
<dbReference type="GO" id="GO:0000030">
    <property type="term" value="F:mannosyltransferase activity"/>
    <property type="evidence" value="ECO:0007669"/>
    <property type="project" value="InterPro"/>
</dbReference>
<evidence type="ECO:0000256" key="10">
    <source>
        <dbReference type="ARBA" id="ARBA00023015"/>
    </source>
</evidence>
<feature type="transmembrane region" description="Helical" evidence="17">
    <location>
        <begin position="352"/>
        <end position="370"/>
    </location>
</feature>
<dbReference type="SUPFAM" id="SSF48508">
    <property type="entry name" value="Nuclear receptor ligand-binding domain"/>
    <property type="match status" value="1"/>
</dbReference>
<dbReference type="InterPro" id="IPR001723">
    <property type="entry name" value="Nuclear_hrmn_rcpt"/>
</dbReference>
<dbReference type="PANTHER" id="PTHR31488">
    <property type="entry name" value="DPY-19-LIKE 1, LIKE (H. SAPIENS)"/>
    <property type="match status" value="1"/>
</dbReference>
<keyword evidence="5 17" id="KW-0812">Transmembrane</keyword>
<dbReference type="PANTHER" id="PTHR31488:SF1">
    <property type="entry name" value="C-MANNOSYLTRANSFERASE DPY19L1"/>
    <property type="match status" value="1"/>
</dbReference>
<proteinExistence type="inferred from homology"/>
<keyword evidence="13" id="KW-0804">Transcription</keyword>